<dbReference type="EC" id="2.7.13.3" evidence="2"/>
<feature type="domain" description="Histidine kinase" evidence="8">
    <location>
        <begin position="601"/>
        <end position="822"/>
    </location>
</feature>
<dbReference type="SMART" id="SM00448">
    <property type="entry name" value="REC"/>
    <property type="match status" value="1"/>
</dbReference>
<dbReference type="Gene3D" id="3.40.190.10">
    <property type="entry name" value="Periplasmic binding protein-like II"/>
    <property type="match status" value="4"/>
</dbReference>
<name>A0ABY5ZJP8_9BACT</name>
<evidence type="ECO:0000256" key="1">
    <source>
        <dbReference type="ARBA" id="ARBA00000085"/>
    </source>
</evidence>
<organism evidence="10 11">
    <name type="scientific">Geoalkalibacter halelectricus</name>
    <dbReference type="NCBI Taxonomy" id="2847045"/>
    <lineage>
        <taxon>Bacteria</taxon>
        <taxon>Pseudomonadati</taxon>
        <taxon>Thermodesulfobacteriota</taxon>
        <taxon>Desulfuromonadia</taxon>
        <taxon>Desulfuromonadales</taxon>
        <taxon>Geoalkalibacteraceae</taxon>
        <taxon>Geoalkalibacter</taxon>
    </lineage>
</organism>
<accession>A0ABY5ZJP8</accession>
<keyword evidence="7" id="KW-0472">Membrane</keyword>
<dbReference type="Gene3D" id="3.40.50.2300">
    <property type="match status" value="1"/>
</dbReference>
<dbReference type="SUPFAM" id="SSF53850">
    <property type="entry name" value="Periplasmic binding protein-like II"/>
    <property type="match status" value="2"/>
</dbReference>
<dbReference type="SUPFAM" id="SSF55874">
    <property type="entry name" value="ATPase domain of HSP90 chaperone/DNA topoisomerase II/histidine kinase"/>
    <property type="match status" value="1"/>
</dbReference>
<evidence type="ECO:0000259" key="9">
    <source>
        <dbReference type="PROSITE" id="PS50110"/>
    </source>
</evidence>
<gene>
    <name evidence="10" type="ORF">L9S41_16965</name>
</gene>
<feature type="modified residue" description="4-aspartylphosphate" evidence="5">
    <location>
        <position position="899"/>
    </location>
</feature>
<dbReference type="RefSeq" id="WP_260747707.1">
    <property type="nucleotide sequence ID" value="NZ_CP092109.1"/>
</dbReference>
<dbReference type="CDD" id="cd00082">
    <property type="entry name" value="HisKA"/>
    <property type="match status" value="1"/>
</dbReference>
<protein>
    <recommendedName>
        <fullName evidence="2">histidine kinase</fullName>
        <ecNumber evidence="2">2.7.13.3</ecNumber>
    </recommendedName>
</protein>
<dbReference type="Proteomes" id="UP001060414">
    <property type="component" value="Chromosome"/>
</dbReference>
<dbReference type="Pfam" id="PF02518">
    <property type="entry name" value="HATPase_c"/>
    <property type="match status" value="1"/>
</dbReference>
<keyword evidence="11" id="KW-1185">Reference proteome</keyword>
<dbReference type="PANTHER" id="PTHR45339:SF1">
    <property type="entry name" value="HYBRID SIGNAL TRANSDUCTION HISTIDINE KINASE J"/>
    <property type="match status" value="1"/>
</dbReference>
<evidence type="ECO:0000256" key="4">
    <source>
        <dbReference type="ARBA" id="ARBA00023012"/>
    </source>
</evidence>
<dbReference type="CDD" id="cd13704">
    <property type="entry name" value="PBP2_HisK"/>
    <property type="match status" value="2"/>
</dbReference>
<dbReference type="InterPro" id="IPR001789">
    <property type="entry name" value="Sig_transdc_resp-reg_receiver"/>
</dbReference>
<dbReference type="SMART" id="SM00062">
    <property type="entry name" value="PBPb"/>
    <property type="match status" value="2"/>
</dbReference>
<keyword evidence="6" id="KW-0175">Coiled coil</keyword>
<dbReference type="SUPFAM" id="SSF52172">
    <property type="entry name" value="CheY-like"/>
    <property type="match status" value="1"/>
</dbReference>
<dbReference type="InterPro" id="IPR001638">
    <property type="entry name" value="Solute-binding_3/MltF_N"/>
</dbReference>
<feature type="coiled-coil region" evidence="6">
    <location>
        <begin position="550"/>
        <end position="594"/>
    </location>
</feature>
<keyword evidence="4" id="KW-0902">Two-component regulatory system</keyword>
<dbReference type="InterPro" id="IPR011006">
    <property type="entry name" value="CheY-like_superfamily"/>
</dbReference>
<dbReference type="Pfam" id="PF00512">
    <property type="entry name" value="HisKA"/>
    <property type="match status" value="1"/>
</dbReference>
<dbReference type="SUPFAM" id="SSF47384">
    <property type="entry name" value="Homodimeric domain of signal transducing histidine kinase"/>
    <property type="match status" value="1"/>
</dbReference>
<dbReference type="InterPro" id="IPR036890">
    <property type="entry name" value="HATPase_C_sf"/>
</dbReference>
<dbReference type="InterPro" id="IPR004358">
    <property type="entry name" value="Sig_transdc_His_kin-like_C"/>
</dbReference>
<evidence type="ECO:0000256" key="7">
    <source>
        <dbReference type="SAM" id="Phobius"/>
    </source>
</evidence>
<feature type="domain" description="Response regulatory" evidence="9">
    <location>
        <begin position="850"/>
        <end position="969"/>
    </location>
</feature>
<dbReference type="Gene3D" id="3.30.565.10">
    <property type="entry name" value="Histidine kinase-like ATPase, C-terminal domain"/>
    <property type="match status" value="1"/>
</dbReference>
<dbReference type="Gene3D" id="1.10.287.130">
    <property type="match status" value="1"/>
</dbReference>
<dbReference type="PRINTS" id="PR00344">
    <property type="entry name" value="BCTRLSENSOR"/>
</dbReference>
<dbReference type="PANTHER" id="PTHR45339">
    <property type="entry name" value="HYBRID SIGNAL TRANSDUCTION HISTIDINE KINASE J"/>
    <property type="match status" value="1"/>
</dbReference>
<keyword evidence="7" id="KW-0812">Transmembrane</keyword>
<dbReference type="InterPro" id="IPR003661">
    <property type="entry name" value="HisK_dim/P_dom"/>
</dbReference>
<dbReference type="Pfam" id="PF00497">
    <property type="entry name" value="SBP_bac_3"/>
    <property type="match status" value="2"/>
</dbReference>
<dbReference type="SMART" id="SM00388">
    <property type="entry name" value="HisKA"/>
    <property type="match status" value="1"/>
</dbReference>
<evidence type="ECO:0000313" key="10">
    <source>
        <dbReference type="EMBL" id="UWZ79351.1"/>
    </source>
</evidence>
<sequence>MGTPINSYFQQRPGTRIPDAASLVLGLIFLLLLFCPRMVPAAGAVSMDEADAARVILSASEYDFPPFCIVTEDQQADGFSVELLRAALKAMGHEVSFRIGPWSEVRESLARGEVQVLPLVGRTPEREEIFDFTVPYITLHGTIVVREDNRQILSLDDLAGRQVAVMRGDNAEEFLRRIDLPQTAIVTTTTFEQALRELAEGRHDAVVVQELVAHQLLDKLGLGNLRIVGPPLDEFSQAFCFAVRAGDRELLGILNEGLSIVMTDGTFQRLHNKWFSPIESRQKTRRRIVVGGDSDYPPFEFLDKNGEPAGFNVDLTRAIARQLGLDVSIRLGPWKEIRQALERNEIDVVQGMFFSTERERYFDFSPAHSIVNHALVVRSGSPMPASLGDLDGLSILVMEGDIMHDAALDLGLAEQLVPVSSQEEALRLLAAGRHDVALVAKLPALYWIEQLGWRNLRVSDHSVRSPEYCFAVPKNNEWLLNFFSEGLANLRATGEYRRIYAAWLGGYEQPQVAFRDVLKYFFWLIVPAFALLTGALLWSYTLRQTVRSRTAELHQEIAERRQAVEELQASNQRLEAAREAAAHLAQQAERANAAKSEFLATISHEIRTPMNGVIGMAGLLLDSGLNDEQRYYAQGVRGSAESLMALINGILDFAKIEAGKLDLEILDLDLRDFLGEFAAMMRIQARNKGLLFNWSLAAEVPRLLRGDPGRLRQVLTNLVDNAIKFTPSGTVEVRVALDEDLGREVRLRFSVRDSGIGIDAEALPKLFQPFSQLDASTTRKYGGSGLGLAICKQLAEMMGGTIGVESNPGQGACFWFTLRLARQEVTAAAEPLPRQVQVAARLPKLNGNVRILLAEDNSVNQLVAVRMLEKMGARVDAVGNGAEALKALEERPYDLVFMDVSMPEMDGFEAVRAIRRESSGVRDSRIPVVAMTAHALEADRRRCLDAGMNDYLSKPIDAQALAAMLDKWLPRPDAPA</sequence>
<dbReference type="InterPro" id="IPR003594">
    <property type="entry name" value="HATPase_dom"/>
</dbReference>
<reference evidence="10" key="1">
    <citation type="journal article" date="2022" name="Environ. Microbiol.">
        <title>Geoalkalibacter halelectricus SAP #1 sp. nov. possessing extracellular electron transfer and mineral#reducing capabilities from a haloalkaline environment.</title>
        <authorList>
            <person name="Yadav S."/>
            <person name="Singh R."/>
            <person name="Sundharam S.S."/>
            <person name="Chaudhary S."/>
            <person name="Krishnamurthi S."/>
            <person name="Patil S.A."/>
        </authorList>
    </citation>
    <scope>NUCLEOTIDE SEQUENCE</scope>
    <source>
        <strain evidence="10">SAP-1</strain>
    </source>
</reference>
<dbReference type="CDD" id="cd17546">
    <property type="entry name" value="REC_hyHK_CKI1_RcsC-like"/>
    <property type="match status" value="1"/>
</dbReference>
<dbReference type="InterPro" id="IPR005467">
    <property type="entry name" value="His_kinase_dom"/>
</dbReference>
<dbReference type="SMART" id="SM00079">
    <property type="entry name" value="PBPe"/>
    <property type="match status" value="1"/>
</dbReference>
<dbReference type="Pfam" id="PF00072">
    <property type="entry name" value="Response_reg"/>
    <property type="match status" value="1"/>
</dbReference>
<evidence type="ECO:0000256" key="2">
    <source>
        <dbReference type="ARBA" id="ARBA00012438"/>
    </source>
</evidence>
<dbReference type="EMBL" id="CP092109">
    <property type="protein sequence ID" value="UWZ79351.1"/>
    <property type="molecule type" value="Genomic_DNA"/>
</dbReference>
<dbReference type="SMART" id="SM00387">
    <property type="entry name" value="HATPase_c"/>
    <property type="match status" value="1"/>
</dbReference>
<dbReference type="PROSITE" id="PS50109">
    <property type="entry name" value="HIS_KIN"/>
    <property type="match status" value="1"/>
</dbReference>
<feature type="transmembrane region" description="Helical" evidence="7">
    <location>
        <begin position="520"/>
        <end position="540"/>
    </location>
</feature>
<proteinExistence type="predicted"/>
<dbReference type="InterPro" id="IPR001320">
    <property type="entry name" value="Iontro_rcpt_C"/>
</dbReference>
<comment type="catalytic activity">
    <reaction evidence="1">
        <text>ATP + protein L-histidine = ADP + protein N-phospho-L-histidine.</text>
        <dbReference type="EC" id="2.7.13.3"/>
    </reaction>
</comment>
<keyword evidence="7" id="KW-1133">Transmembrane helix</keyword>
<dbReference type="PROSITE" id="PS50110">
    <property type="entry name" value="RESPONSE_REGULATORY"/>
    <property type="match status" value="1"/>
</dbReference>
<dbReference type="CDD" id="cd16922">
    <property type="entry name" value="HATPase_EvgS-ArcB-TorS-like"/>
    <property type="match status" value="1"/>
</dbReference>
<evidence type="ECO:0000256" key="5">
    <source>
        <dbReference type="PROSITE-ProRule" id="PRU00169"/>
    </source>
</evidence>
<evidence type="ECO:0000313" key="11">
    <source>
        <dbReference type="Proteomes" id="UP001060414"/>
    </source>
</evidence>
<evidence type="ECO:0000259" key="8">
    <source>
        <dbReference type="PROSITE" id="PS50109"/>
    </source>
</evidence>
<evidence type="ECO:0000256" key="3">
    <source>
        <dbReference type="ARBA" id="ARBA00022553"/>
    </source>
</evidence>
<evidence type="ECO:0000256" key="6">
    <source>
        <dbReference type="SAM" id="Coils"/>
    </source>
</evidence>
<keyword evidence="3 5" id="KW-0597">Phosphoprotein</keyword>
<dbReference type="InterPro" id="IPR036097">
    <property type="entry name" value="HisK_dim/P_sf"/>
</dbReference>